<dbReference type="Pfam" id="PF05729">
    <property type="entry name" value="NACHT"/>
    <property type="match status" value="1"/>
</dbReference>
<dbReference type="Pfam" id="PF25469">
    <property type="entry name" value="WHD_NWD1"/>
    <property type="match status" value="1"/>
</dbReference>
<dbReference type="InterPro" id="IPR027417">
    <property type="entry name" value="P-loop_NTPase"/>
</dbReference>
<feature type="repeat" description="WD" evidence="3">
    <location>
        <begin position="1255"/>
        <end position="1288"/>
    </location>
</feature>
<reference evidence="6 7" key="1">
    <citation type="submission" date="2024-11" db="EMBL/GenBank/DDBJ databases">
        <title>Chromosome-level genome assembly of the freshwater bivalve Anodonta woodiana.</title>
        <authorList>
            <person name="Chen X."/>
        </authorList>
    </citation>
    <scope>NUCLEOTIDE SEQUENCE [LARGE SCALE GENOMIC DNA]</scope>
    <source>
        <strain evidence="6">MN2024</strain>
        <tissue evidence="6">Gills</tissue>
    </source>
</reference>
<proteinExistence type="predicted"/>
<dbReference type="PANTHER" id="PTHR19871:SF41">
    <property type="entry name" value="NACHT DOMAIN- AND WD REPEAT-CONTAINING PROTEIN 1-LIKE"/>
    <property type="match status" value="1"/>
</dbReference>
<evidence type="ECO:0000259" key="5">
    <source>
        <dbReference type="Pfam" id="PF25469"/>
    </source>
</evidence>
<dbReference type="PROSITE" id="PS00678">
    <property type="entry name" value="WD_REPEATS_1"/>
    <property type="match status" value="3"/>
</dbReference>
<feature type="repeat" description="WD" evidence="3">
    <location>
        <begin position="1461"/>
        <end position="1502"/>
    </location>
</feature>
<evidence type="ECO:0000259" key="4">
    <source>
        <dbReference type="Pfam" id="PF05729"/>
    </source>
</evidence>
<dbReference type="CDD" id="cd00200">
    <property type="entry name" value="WD40"/>
    <property type="match status" value="2"/>
</dbReference>
<feature type="repeat" description="WD" evidence="3">
    <location>
        <begin position="1419"/>
        <end position="1451"/>
    </location>
</feature>
<dbReference type="Proteomes" id="UP001634394">
    <property type="component" value="Unassembled WGS sequence"/>
</dbReference>
<evidence type="ECO:0000256" key="1">
    <source>
        <dbReference type="ARBA" id="ARBA00022574"/>
    </source>
</evidence>
<dbReference type="PROSITE" id="PS50294">
    <property type="entry name" value="WD_REPEATS_REGION"/>
    <property type="match status" value="6"/>
</dbReference>
<dbReference type="Gene3D" id="2.130.10.10">
    <property type="entry name" value="YVTN repeat-like/Quinoprotein amine dehydrogenase"/>
    <property type="match status" value="4"/>
</dbReference>
<dbReference type="SUPFAM" id="SSF52540">
    <property type="entry name" value="P-loop containing nucleoside triphosphate hydrolases"/>
    <property type="match status" value="1"/>
</dbReference>
<keyword evidence="7" id="KW-1185">Reference proteome</keyword>
<feature type="repeat" description="WD" evidence="3">
    <location>
        <begin position="1377"/>
        <end position="1418"/>
    </location>
</feature>
<feature type="repeat" description="WD" evidence="3">
    <location>
        <begin position="1349"/>
        <end position="1369"/>
    </location>
</feature>
<dbReference type="SMART" id="SM00320">
    <property type="entry name" value="WD40"/>
    <property type="match status" value="13"/>
</dbReference>
<dbReference type="PANTHER" id="PTHR19871">
    <property type="entry name" value="BETA TRANSDUCIN-RELATED PROTEIN"/>
    <property type="match status" value="1"/>
</dbReference>
<dbReference type="SUPFAM" id="SSF50978">
    <property type="entry name" value="WD40 repeat-like"/>
    <property type="match status" value="1"/>
</dbReference>
<protein>
    <submittedName>
        <fullName evidence="6">Uncharacterized protein</fullName>
    </submittedName>
</protein>
<gene>
    <name evidence="6" type="ORF">ACJMK2_035018</name>
</gene>
<comment type="caution">
    <text evidence="6">The sequence shown here is derived from an EMBL/GenBank/DDBJ whole genome shotgun (WGS) entry which is preliminary data.</text>
</comment>
<dbReference type="InterPro" id="IPR019775">
    <property type="entry name" value="WD40_repeat_CS"/>
</dbReference>
<dbReference type="PRINTS" id="PR00320">
    <property type="entry name" value="GPROTEINBRPT"/>
</dbReference>
<feature type="repeat" description="WD" evidence="3">
    <location>
        <begin position="1213"/>
        <end position="1254"/>
    </location>
</feature>
<dbReference type="EMBL" id="JBJQND010000005">
    <property type="protein sequence ID" value="KAL3877286.1"/>
    <property type="molecule type" value="Genomic_DNA"/>
</dbReference>
<evidence type="ECO:0000313" key="6">
    <source>
        <dbReference type="EMBL" id="KAL3877286.1"/>
    </source>
</evidence>
<evidence type="ECO:0000256" key="3">
    <source>
        <dbReference type="PROSITE-ProRule" id="PRU00221"/>
    </source>
</evidence>
<feature type="domain" description="NACHT" evidence="4">
    <location>
        <begin position="395"/>
        <end position="564"/>
    </location>
</feature>
<keyword evidence="2" id="KW-0677">Repeat</keyword>
<feature type="repeat" description="WD" evidence="3">
    <location>
        <begin position="960"/>
        <end position="1001"/>
    </location>
</feature>
<evidence type="ECO:0000256" key="2">
    <source>
        <dbReference type="ARBA" id="ARBA00022737"/>
    </source>
</evidence>
<dbReference type="InterPro" id="IPR057588">
    <property type="entry name" value="NWD1/2-like_WH"/>
</dbReference>
<dbReference type="SUPFAM" id="SSF50998">
    <property type="entry name" value="Quinoprotein alcohol dehydrogenase-like"/>
    <property type="match status" value="1"/>
</dbReference>
<feature type="repeat" description="WD" evidence="3">
    <location>
        <begin position="1044"/>
        <end position="1075"/>
    </location>
</feature>
<dbReference type="InterPro" id="IPR036322">
    <property type="entry name" value="WD40_repeat_dom_sf"/>
</dbReference>
<accession>A0ABD3WV81</accession>
<dbReference type="InterPro" id="IPR015943">
    <property type="entry name" value="WD40/YVTN_repeat-like_dom_sf"/>
</dbReference>
<dbReference type="InterPro" id="IPR011047">
    <property type="entry name" value="Quinoprotein_ADH-like_sf"/>
</dbReference>
<feature type="domain" description="NWD1/2-like winged helix-turn-helix" evidence="5">
    <location>
        <begin position="628"/>
        <end position="732"/>
    </location>
</feature>
<dbReference type="Pfam" id="PF00400">
    <property type="entry name" value="WD40"/>
    <property type="match status" value="10"/>
</dbReference>
<organism evidence="6 7">
    <name type="scientific">Sinanodonta woodiana</name>
    <name type="common">Chinese pond mussel</name>
    <name type="synonym">Anodonta woodiana</name>
    <dbReference type="NCBI Taxonomy" id="1069815"/>
    <lineage>
        <taxon>Eukaryota</taxon>
        <taxon>Metazoa</taxon>
        <taxon>Spiralia</taxon>
        <taxon>Lophotrochozoa</taxon>
        <taxon>Mollusca</taxon>
        <taxon>Bivalvia</taxon>
        <taxon>Autobranchia</taxon>
        <taxon>Heteroconchia</taxon>
        <taxon>Palaeoheterodonta</taxon>
        <taxon>Unionida</taxon>
        <taxon>Unionoidea</taxon>
        <taxon>Unionidae</taxon>
        <taxon>Unioninae</taxon>
        <taxon>Sinanodonta</taxon>
    </lineage>
</organism>
<name>A0ABD3WV81_SINWO</name>
<keyword evidence="1 3" id="KW-0853">WD repeat</keyword>
<dbReference type="InterPro" id="IPR007111">
    <property type="entry name" value="NACHT_NTPase"/>
</dbReference>
<dbReference type="InterPro" id="IPR001680">
    <property type="entry name" value="WD40_rpt"/>
</dbReference>
<dbReference type="InterPro" id="IPR020472">
    <property type="entry name" value="WD40_PAC1"/>
</dbReference>
<dbReference type="InterPro" id="IPR052752">
    <property type="entry name" value="NACHT-WD_repeat"/>
</dbReference>
<dbReference type="PROSITE" id="PS50082">
    <property type="entry name" value="WD_REPEATS_2"/>
    <property type="match status" value="8"/>
</dbReference>
<dbReference type="Gene3D" id="3.40.50.300">
    <property type="entry name" value="P-loop containing nucleotide triphosphate hydrolases"/>
    <property type="match status" value="1"/>
</dbReference>
<evidence type="ECO:0000313" key="7">
    <source>
        <dbReference type="Proteomes" id="UP001634394"/>
    </source>
</evidence>
<sequence length="1632" mass="184813">MDQTDVIKNVLLGRLEELPPLPPTTVKIYLCANYEEFDEERRLLWHEVLPDLQKHCVRHGLDVILVDMLEGCDHDPVLDQEQLKRRIEEINAAHNESIFPFFLGLVGMKYGGVSLPNTFDETEFQHIRDHASKSGQDISLLDEWYTLDRNRLPPVYVLMPVSSKFPNFPRICTDPRQHTKELNAWSDMHRNLLEMIQTSASIVYEEGLINVVHHKRQERFFTSVLESEITHALHLAPEGCLFVIRDIVGIEYEQNKAACYVDTMSDLSANESKLIKLRRMRHEIESICLSENKVLMKTNWKDGGIDLKKHSEHKEYLENFSALLSTKLRYMIDCSLEKKQSTALPIKKYQLCLESLVNLHHCKTLYKKYSEPSFEEVVAKVQSLLITGTRQEHQVILIKGPTGSGKSMIVSKICHRARELFGKETILIPRFINILSKPPTDEHLFRNICEQINTVLQQNIHIKNYDCKKLKHYFNGLLNRVSKGNRHLLIVLGGINQIRETNSFETAGLEWITNNLPPKIHIIATASTSDTKSSILKQVEGKMKSAESVVQLEPLSENICVEIIKSNMKQFKQRVTPEQEITLRKALVESKHLLHVANMTQIVRCWQSNLVPGENDLPFNVLEFTKKTLFSLESKYGDQIMGAFCRCICLSQCGLSEMEILDLLSCNNDILLTCFPVKLPSVLRFPHYIWSDIKHEMGNLLVARYLHKKTLLSWNSECIAVIQERYMQEPEQVLTGHSDIAHLFLETWTNSKSTVDTDRRIFVIENTHRFVNPQPLLYSETRYNERRIYELWYQLMKSGDIDALKEHAVINFEYLMATIDNQSLHDLLENLHTVLASHVDAEILLVTNTLKEVRMVLEISPIQLANELIGRLRELKEFFPNNIDSLVTQCMEWCDGYCSPLLVPLTSWLTDSHTPFITSLAEFSNISCIVPLVNNQHVIVAEGNLITMYHLATKRPVKRFEGHSGKITCLTLTKAAWLLGSGSDDCSVIIWHVKEGTLVKRIRKHASAVTSLTINRDDEICASGHDDGIVCVVDIKAGTVITKLSMHSCEIRSVLFNNNGSILLSASADGMIMTWCTDDWSRLSLIENCQITSIRCLDLSEDNTFILTGSENGGLHVISFTTGSWIQELSGHQGKIQSVKICSDCHHAIAACSFGFVYLFNFRTTKLMTMYRGHHSDVNSVCLSGNESLIFSASKEEVIVWSLIKRCAADLQTDCHSGPISCLAITKDNKQVISGSVDGLLKMWNLDVGDFADNLVGHSGPITCVAVAPDNTFVVSGSRDKTLIVWNLPLAKILIIYRNHECELSNVHVLSDSKLVLSIDVNQTLHVWRVDDAQSIQVYSTAFYIHTVSPDSRYIISGAGDKSVRIWKLLHGLDVKVATHSEKITFMTCTQDSKYLVTGSEDKSLKIWELETGKLTQVLVEHGLAVRCIIATSDNVNVISGGDDSMIMVWNFYLGSLDRKLAGHNQSISNLRLTSDESILISASMDNTIRAWDYTRGIQIAMFNMHGVILDFVMSNTAHRIIVHLANINKLATLCLHNTPATEKDKQNGNVQLLNSCDDMIDNTSEKSPTLPIKPKPPMMHRVSAVYPLPARRRRYSSESSDPQIIQVAFANEGINSIHLQSPREEQNQNED</sequence>